<dbReference type="SUPFAM" id="SSF63829">
    <property type="entry name" value="Calcium-dependent phosphotriesterase"/>
    <property type="match status" value="1"/>
</dbReference>
<accession>A0ABY7AQR5</accession>
<keyword evidence="4" id="KW-1185">Reference proteome</keyword>
<protein>
    <submittedName>
        <fullName evidence="3">Uncharacterized protein</fullName>
    </submittedName>
</protein>
<proteinExistence type="predicted"/>
<dbReference type="EMBL" id="CP109966">
    <property type="protein sequence ID" value="WAJ71829.1"/>
    <property type="molecule type" value="Genomic_DNA"/>
</dbReference>
<evidence type="ECO:0000256" key="2">
    <source>
        <dbReference type="SAM" id="SignalP"/>
    </source>
</evidence>
<evidence type="ECO:0000313" key="4">
    <source>
        <dbReference type="Proteomes" id="UP001163726"/>
    </source>
</evidence>
<name>A0ABY7AQR5_9ALTE</name>
<sequence length="726" mass="78379">MKLFNKKRDLVPFTLLPLVLSLVACNEGISGVETDDTVPEDITLITNGGVSSYCPAQTVTTDKIQISGVNKPLSVSVVGGKFKAGNWEESAEFVSSGTIAQDDSLIFELTAPDSYNQNTSYLATVGGKTTLLEIKTHPNLIPDPFEIKDIPFQADANTQYISEAFIVSGLDAEADIRIENGAYSINDGPFLTDAGKVSDGDEIRVQVTTAPEADAETTATVFIGTEQCDGDVLISESFYVNNGLAKPQLNLAFPPKTSMTTGDSILVRGSASDADASLSGEINKVEVKNTTTGQTYSAQSTDNFTSWQVEVPLETLATHSFEVIVTDADGQTADTPSNFNITRGSDSDSFPEGNNLLALPSEMAIDLANDRIFVIDRGPLAKRWVYQIDLNTAEITPFVRPPGSQFNNGRGLAINNSTLYVSSWQGFNEQTAISQYDITQGPVADGSDGKGDTFAPSSGNEDLEEMLVDKKRDRIITVDSIGHPNGNLVYRWINMNADVASTTGGRLQNLTDSLNFAPEGLALVPKTDNHDEMIFVSRHANRGTTSAAERLFSFSMKDDGNSVRSAQLSDLQAQLVAAVDANDEDAQTRLTNDIQNLQAEIKFAAATVQANSPIVYWNNDTAETELATITSMDFNSVNDELIVAEFVGTDSDEQYDRVHAISLDGSKTLRIISDSNDGKANPMTTRIDHVSYSPQIGYLFATDFSGAVYAVDIETGARVYLSRKTQ</sequence>
<organism evidence="3 4">
    <name type="scientific">Catenovulum adriaticum</name>
    <dbReference type="NCBI Taxonomy" id="2984846"/>
    <lineage>
        <taxon>Bacteria</taxon>
        <taxon>Pseudomonadati</taxon>
        <taxon>Pseudomonadota</taxon>
        <taxon>Gammaproteobacteria</taxon>
        <taxon>Alteromonadales</taxon>
        <taxon>Alteromonadaceae</taxon>
        <taxon>Catenovulum</taxon>
    </lineage>
</organism>
<dbReference type="RefSeq" id="WP_268076551.1">
    <property type="nucleotide sequence ID" value="NZ_CP109966.1"/>
</dbReference>
<dbReference type="SUPFAM" id="SSF75011">
    <property type="entry name" value="3-carboxy-cis,cis-mucoante lactonizing enzyme"/>
    <property type="match status" value="1"/>
</dbReference>
<dbReference type="InterPro" id="IPR013783">
    <property type="entry name" value="Ig-like_fold"/>
</dbReference>
<keyword evidence="3" id="KW-0614">Plasmid</keyword>
<geneLocation type="plasmid" evidence="3 4">
    <name>pCadTS8_1</name>
</geneLocation>
<evidence type="ECO:0000313" key="3">
    <source>
        <dbReference type="EMBL" id="WAJ71829.1"/>
    </source>
</evidence>
<dbReference type="Gene3D" id="2.60.40.10">
    <property type="entry name" value="Immunoglobulins"/>
    <property type="match status" value="1"/>
</dbReference>
<evidence type="ECO:0000256" key="1">
    <source>
        <dbReference type="SAM" id="MobiDB-lite"/>
    </source>
</evidence>
<dbReference type="Proteomes" id="UP001163726">
    <property type="component" value="Plasmid pCadTS8_1"/>
</dbReference>
<reference evidence="3" key="1">
    <citation type="submission" date="2022-10" db="EMBL/GenBank/DDBJ databases">
        <title>Catenovulum adriacola sp. nov. isolated in the Harbour of Susak.</title>
        <authorList>
            <person name="Schoch T."/>
            <person name="Reich S.J."/>
            <person name="Stoeferle S."/>
            <person name="Flaiz M."/>
            <person name="Kazda M."/>
            <person name="Riedel C.U."/>
            <person name="Duerre P."/>
        </authorList>
    </citation>
    <scope>NUCLEOTIDE SEQUENCE</scope>
    <source>
        <strain evidence="3">TS8</strain>
        <plasmid evidence="3">pCadTS8_1</plasmid>
    </source>
</reference>
<dbReference type="PROSITE" id="PS51257">
    <property type="entry name" value="PROKAR_LIPOPROTEIN"/>
    <property type="match status" value="1"/>
</dbReference>
<keyword evidence="2" id="KW-0732">Signal</keyword>
<feature type="chain" id="PRO_5046211557" evidence="2">
    <location>
        <begin position="25"/>
        <end position="726"/>
    </location>
</feature>
<gene>
    <name evidence="3" type="ORF">OLW01_15955</name>
</gene>
<feature type="region of interest" description="Disordered" evidence="1">
    <location>
        <begin position="439"/>
        <end position="460"/>
    </location>
</feature>
<feature type="signal peptide" evidence="2">
    <location>
        <begin position="1"/>
        <end position="24"/>
    </location>
</feature>